<dbReference type="SUPFAM" id="SSF52540">
    <property type="entry name" value="P-loop containing nucleoside triphosphate hydrolases"/>
    <property type="match status" value="1"/>
</dbReference>
<dbReference type="InterPro" id="IPR002586">
    <property type="entry name" value="CobQ/CobB/MinD/ParA_Nub-bd_dom"/>
</dbReference>
<dbReference type="PANTHER" id="PTHR43384:SF10">
    <property type="entry name" value="ATPASE INVOLVED IN CHROMOSOME PARTITIONING, PARA_MIND FAMILY"/>
    <property type="match status" value="1"/>
</dbReference>
<evidence type="ECO:0000313" key="2">
    <source>
        <dbReference type="EMBL" id="HFW31470.1"/>
    </source>
</evidence>
<dbReference type="GO" id="GO:0005524">
    <property type="term" value="F:ATP binding"/>
    <property type="evidence" value="ECO:0007669"/>
    <property type="project" value="TreeGrafter"/>
</dbReference>
<gene>
    <name evidence="2" type="ORF">ENW66_00745</name>
</gene>
<name>A0A7C3MET7_ARCFL</name>
<dbReference type="Pfam" id="PF01656">
    <property type="entry name" value="CbiA"/>
    <property type="match status" value="1"/>
</dbReference>
<dbReference type="InterPro" id="IPR050625">
    <property type="entry name" value="ParA/MinD_ATPase"/>
</dbReference>
<proteinExistence type="predicted"/>
<dbReference type="EMBL" id="DTLB01000002">
    <property type="protein sequence ID" value="HFW31470.1"/>
    <property type="molecule type" value="Genomic_DNA"/>
</dbReference>
<evidence type="ECO:0000259" key="1">
    <source>
        <dbReference type="Pfam" id="PF01656"/>
    </source>
</evidence>
<sequence>MSMKEVFSVVSGRMSEGKTTLVTNLAVLMTQKGYRVAVIDFDPSLTALSSICRIDDVPLTAKNVLEGFADVDDILYRGVSGVLVVPAGMGIKEFRKNGFRDLLEKVAESADILFLDFPGGFGKESVLTIHASTSVLAVMRLDVDSLRASLPVPRIAERLKANFVGVVVNQKMNGEVKVDEVEMLIGNVIGEIPYDDAVKKSANTGTPIIFSSPASKVSRILNEIAEALSVWLGSFKGDRREIVARSKLFKALCP</sequence>
<dbReference type="AlphaFoldDB" id="A0A7C3MET7"/>
<organism evidence="2">
    <name type="scientific">Archaeoglobus fulgidus</name>
    <dbReference type="NCBI Taxonomy" id="2234"/>
    <lineage>
        <taxon>Archaea</taxon>
        <taxon>Methanobacteriati</taxon>
        <taxon>Methanobacteriota</taxon>
        <taxon>Archaeoglobi</taxon>
        <taxon>Archaeoglobales</taxon>
        <taxon>Archaeoglobaceae</taxon>
        <taxon>Archaeoglobus</taxon>
    </lineage>
</organism>
<comment type="caution">
    <text evidence="2">The sequence shown here is derived from an EMBL/GenBank/DDBJ whole genome shotgun (WGS) entry which is preliminary data.</text>
</comment>
<accession>A0A7C3MET7</accession>
<dbReference type="PANTHER" id="PTHR43384">
    <property type="entry name" value="SEPTUM SITE-DETERMINING PROTEIN MIND HOMOLOG, CHLOROPLASTIC-RELATED"/>
    <property type="match status" value="1"/>
</dbReference>
<dbReference type="Gene3D" id="3.40.50.300">
    <property type="entry name" value="P-loop containing nucleotide triphosphate hydrolases"/>
    <property type="match status" value="1"/>
</dbReference>
<dbReference type="GO" id="GO:0016887">
    <property type="term" value="F:ATP hydrolysis activity"/>
    <property type="evidence" value="ECO:0007669"/>
    <property type="project" value="TreeGrafter"/>
</dbReference>
<dbReference type="InterPro" id="IPR027417">
    <property type="entry name" value="P-loop_NTPase"/>
</dbReference>
<dbReference type="GO" id="GO:0005829">
    <property type="term" value="C:cytosol"/>
    <property type="evidence" value="ECO:0007669"/>
    <property type="project" value="TreeGrafter"/>
</dbReference>
<dbReference type="GO" id="GO:0051782">
    <property type="term" value="P:negative regulation of cell division"/>
    <property type="evidence" value="ECO:0007669"/>
    <property type="project" value="TreeGrafter"/>
</dbReference>
<dbReference type="GO" id="GO:0009898">
    <property type="term" value="C:cytoplasmic side of plasma membrane"/>
    <property type="evidence" value="ECO:0007669"/>
    <property type="project" value="TreeGrafter"/>
</dbReference>
<feature type="domain" description="CobQ/CobB/MinD/ParA nucleotide binding" evidence="1">
    <location>
        <begin position="9"/>
        <end position="208"/>
    </location>
</feature>
<protein>
    <submittedName>
        <fullName evidence="2">MinD/ParA family protein</fullName>
    </submittedName>
</protein>
<reference evidence="2" key="1">
    <citation type="journal article" date="2020" name="mSystems">
        <title>Genome- and Community-Level Interaction Insights into Carbon Utilization and Element Cycling Functions of Hydrothermarchaeota in Hydrothermal Sediment.</title>
        <authorList>
            <person name="Zhou Z."/>
            <person name="Liu Y."/>
            <person name="Xu W."/>
            <person name="Pan J."/>
            <person name="Luo Z.H."/>
            <person name="Li M."/>
        </authorList>
    </citation>
    <scope>NUCLEOTIDE SEQUENCE [LARGE SCALE GENOMIC DNA]</scope>
    <source>
        <strain evidence="2">SpSt-87</strain>
    </source>
</reference>